<evidence type="ECO:0000259" key="3">
    <source>
        <dbReference type="SMART" id="SM00863"/>
    </source>
</evidence>
<comment type="similarity">
    <text evidence="2">Belongs to the class-II aminoacyl-tRNA synthetase family. Alax-L subfamily.</text>
</comment>
<keyword evidence="5" id="KW-1185">Reference proteome</keyword>
<dbReference type="Gene3D" id="2.40.30.130">
    <property type="match status" value="1"/>
</dbReference>
<sequence>MKTYQSKIQPLSNLTAVKLSRFTKTFNYEAYTTLQNPFVFANPHSIILDASSAPPPHAHHNPFIHRPLSSLPSTTQPLFKPPPSKKPYILTTPSTIFHAQGGGQPSDVGTITLTKPTPDGNDPKFTVHQVRKVDPAILHLGAFDPEEPTFTEQEVGLEVRQDIDVPTRVLHSRLHTGGHVLGLAIHLLSRAGEAGLPKDLKDGKASHYPGAAFVENIGLIPGDAKARIQEKVDELVGQDLGVAIHFWSGEDASQKCISGLDGAAVEAGEEVRVVDIGGLGSYPCGGTHVKTLKDLGRVVVRNIKRQKGISKVSYEVVDA</sequence>
<dbReference type="SUPFAM" id="SSF55186">
    <property type="entry name" value="ThrRS/AlaRS common domain"/>
    <property type="match status" value="1"/>
</dbReference>
<name>A0A9W8XDQ4_9PLEO</name>
<dbReference type="InterPro" id="IPR012947">
    <property type="entry name" value="tRNA_SAD"/>
</dbReference>
<dbReference type="AlphaFoldDB" id="A0A9W8XDQ4"/>
<comment type="caution">
    <text evidence="4">The sequence shown here is derived from an EMBL/GenBank/DDBJ whole genome shotgun (WGS) entry which is preliminary data.</text>
</comment>
<dbReference type="GeneID" id="80912919"/>
<dbReference type="PANTHER" id="PTHR43462:SF2">
    <property type="entry name" value="THREONYL AND ALANYL TRNA SYNTHETASE SECOND ADDITIONAL DOMAIN-CONTAINING PROTEIN"/>
    <property type="match status" value="1"/>
</dbReference>
<dbReference type="InterPro" id="IPR051335">
    <property type="entry name" value="Alanyl-tRNA_Editing_Enzymes"/>
</dbReference>
<accession>A0A9W8XDQ4</accession>
<dbReference type="GO" id="GO:0004812">
    <property type="term" value="F:aminoacyl-tRNA ligase activity"/>
    <property type="evidence" value="ECO:0007669"/>
    <property type="project" value="InterPro"/>
</dbReference>
<dbReference type="InterPro" id="IPR018163">
    <property type="entry name" value="Thr/Ala-tRNA-synth_IIc_edit"/>
</dbReference>
<dbReference type="SMART" id="SM00863">
    <property type="entry name" value="tRNA_SAD"/>
    <property type="match status" value="1"/>
</dbReference>
<organism evidence="4 5">
    <name type="scientific">Didymosphaeria variabile</name>
    <dbReference type="NCBI Taxonomy" id="1932322"/>
    <lineage>
        <taxon>Eukaryota</taxon>
        <taxon>Fungi</taxon>
        <taxon>Dikarya</taxon>
        <taxon>Ascomycota</taxon>
        <taxon>Pezizomycotina</taxon>
        <taxon>Dothideomycetes</taxon>
        <taxon>Pleosporomycetidae</taxon>
        <taxon>Pleosporales</taxon>
        <taxon>Massarineae</taxon>
        <taxon>Didymosphaeriaceae</taxon>
        <taxon>Didymosphaeria</taxon>
    </lineage>
</organism>
<dbReference type="GO" id="GO:0043039">
    <property type="term" value="P:tRNA aminoacylation"/>
    <property type="evidence" value="ECO:0007669"/>
    <property type="project" value="InterPro"/>
</dbReference>
<dbReference type="EMBL" id="JAPEUX010000007">
    <property type="protein sequence ID" value="KAJ4348017.1"/>
    <property type="molecule type" value="Genomic_DNA"/>
</dbReference>
<feature type="domain" description="Threonyl/alanyl tRNA synthetase SAD" evidence="3">
    <location>
        <begin position="271"/>
        <end position="313"/>
    </location>
</feature>
<dbReference type="Gene3D" id="3.30.980.10">
    <property type="entry name" value="Threonyl-trna Synthetase, Chain A, domain 2"/>
    <property type="match status" value="1"/>
</dbReference>
<dbReference type="GO" id="GO:0005524">
    <property type="term" value="F:ATP binding"/>
    <property type="evidence" value="ECO:0007669"/>
    <property type="project" value="InterPro"/>
</dbReference>
<dbReference type="InterPro" id="IPR009000">
    <property type="entry name" value="Transl_B-barrel_sf"/>
</dbReference>
<dbReference type="Pfam" id="PF07973">
    <property type="entry name" value="tRNA_SAD"/>
    <property type="match status" value="1"/>
</dbReference>
<reference evidence="4" key="1">
    <citation type="submission" date="2022-10" db="EMBL/GenBank/DDBJ databases">
        <title>Tapping the CABI collections for fungal endophytes: first genome assemblies for Collariella, Neodidymelliopsis, Ascochyta clinopodiicola, Didymella pomorum, Didymosphaeria variabile, Neocosmospora piperis and Neocucurbitaria cava.</title>
        <authorList>
            <person name="Hill R."/>
        </authorList>
    </citation>
    <scope>NUCLEOTIDE SEQUENCE</scope>
    <source>
        <strain evidence="4">IMI 356815</strain>
    </source>
</reference>
<proteinExistence type="inferred from homology"/>
<dbReference type="Proteomes" id="UP001140513">
    <property type="component" value="Unassembled WGS sequence"/>
</dbReference>
<comment type="cofactor">
    <cofactor evidence="1">
        <name>Zn(2+)</name>
        <dbReference type="ChEBI" id="CHEBI:29105"/>
    </cofactor>
</comment>
<dbReference type="PANTHER" id="PTHR43462">
    <property type="entry name" value="ALANYL-TRNA EDITING PROTEIN"/>
    <property type="match status" value="1"/>
</dbReference>
<evidence type="ECO:0000256" key="2">
    <source>
        <dbReference type="ARBA" id="ARBA00008429"/>
    </source>
</evidence>
<dbReference type="SUPFAM" id="SSF50447">
    <property type="entry name" value="Translation proteins"/>
    <property type="match status" value="1"/>
</dbReference>
<dbReference type="OrthoDB" id="288942at2759"/>
<gene>
    <name evidence="4" type="ORF">N0V89_009389</name>
</gene>
<evidence type="ECO:0000313" key="5">
    <source>
        <dbReference type="Proteomes" id="UP001140513"/>
    </source>
</evidence>
<dbReference type="RefSeq" id="XP_056067405.1">
    <property type="nucleotide sequence ID" value="XM_056218140.1"/>
</dbReference>
<protein>
    <recommendedName>
        <fullName evidence="3">Threonyl/alanyl tRNA synthetase SAD domain-containing protein</fullName>
    </recommendedName>
</protein>
<evidence type="ECO:0000313" key="4">
    <source>
        <dbReference type="EMBL" id="KAJ4348017.1"/>
    </source>
</evidence>
<evidence type="ECO:0000256" key="1">
    <source>
        <dbReference type="ARBA" id="ARBA00001947"/>
    </source>
</evidence>